<keyword evidence="1" id="KW-0812">Transmembrane</keyword>
<evidence type="ECO:0000256" key="1">
    <source>
        <dbReference type="SAM" id="Phobius"/>
    </source>
</evidence>
<keyword evidence="1" id="KW-0472">Membrane</keyword>
<keyword evidence="3" id="KW-1185">Reference proteome</keyword>
<protein>
    <submittedName>
        <fullName evidence="2">Uncharacterized protein</fullName>
    </submittedName>
</protein>
<proteinExistence type="predicted"/>
<feature type="transmembrane region" description="Helical" evidence="1">
    <location>
        <begin position="44"/>
        <end position="66"/>
    </location>
</feature>
<dbReference type="Proteomes" id="UP000606008">
    <property type="component" value="Unassembled WGS sequence"/>
</dbReference>
<evidence type="ECO:0000313" key="2">
    <source>
        <dbReference type="EMBL" id="NID11879.1"/>
    </source>
</evidence>
<comment type="caution">
    <text evidence="2">The sequence shown here is derived from an EMBL/GenBank/DDBJ whole genome shotgun (WGS) entry which is preliminary data.</text>
</comment>
<name>A0ABX0QP21_9BACT</name>
<dbReference type="EMBL" id="WAEL01000006">
    <property type="protein sequence ID" value="NID11879.1"/>
    <property type="molecule type" value="Genomic_DNA"/>
</dbReference>
<accession>A0ABX0QP21</accession>
<keyword evidence="1" id="KW-1133">Transmembrane helix</keyword>
<sequence>MAMIGQRVRIILLLTASILCFAIYCSMWIDWIHGFTDGTFGNNYLVALGKTTALSIYTVFAVRFAYQRMNTLL</sequence>
<organism evidence="2 3">
    <name type="scientific">Fibrivirga algicola</name>
    <dbReference type="NCBI Taxonomy" id="2950420"/>
    <lineage>
        <taxon>Bacteria</taxon>
        <taxon>Pseudomonadati</taxon>
        <taxon>Bacteroidota</taxon>
        <taxon>Cytophagia</taxon>
        <taxon>Cytophagales</taxon>
        <taxon>Spirosomataceae</taxon>
        <taxon>Fibrivirga</taxon>
    </lineage>
</organism>
<gene>
    <name evidence="2" type="ORF">F7231_17025</name>
</gene>
<reference evidence="3" key="2">
    <citation type="submission" date="2023-07" db="EMBL/GenBank/DDBJ databases">
        <authorList>
            <person name="Jung D.-H."/>
        </authorList>
    </citation>
    <scope>NUCLEOTIDE SEQUENCE [LARGE SCALE GENOMIC DNA]</scope>
    <source>
        <strain evidence="3">JA-25</strain>
    </source>
</reference>
<feature type="transmembrane region" description="Helical" evidence="1">
    <location>
        <begin position="12"/>
        <end position="32"/>
    </location>
</feature>
<evidence type="ECO:0000313" key="3">
    <source>
        <dbReference type="Proteomes" id="UP000606008"/>
    </source>
</evidence>
<reference evidence="3" key="1">
    <citation type="submission" date="2019-09" db="EMBL/GenBank/DDBJ databases">
        <authorList>
            <person name="Jung D.-H."/>
        </authorList>
    </citation>
    <scope>NUCLEOTIDE SEQUENCE [LARGE SCALE GENOMIC DNA]</scope>
    <source>
        <strain evidence="3">JA-25</strain>
    </source>
</reference>